<keyword evidence="1" id="KW-1133">Transmembrane helix</keyword>
<dbReference type="InterPro" id="IPR036259">
    <property type="entry name" value="MFS_trans_sf"/>
</dbReference>
<dbReference type="Gene3D" id="1.20.1250.20">
    <property type="entry name" value="MFS general substrate transporter like domains"/>
    <property type="match status" value="1"/>
</dbReference>
<dbReference type="Pfam" id="PF07690">
    <property type="entry name" value="MFS_1"/>
    <property type="match status" value="1"/>
</dbReference>
<feature type="transmembrane region" description="Helical" evidence="1">
    <location>
        <begin position="159"/>
        <end position="177"/>
    </location>
</feature>
<proteinExistence type="predicted"/>
<comment type="caution">
    <text evidence="2">The sequence shown here is derived from an EMBL/GenBank/DDBJ whole genome shotgun (WGS) entry which is preliminary data.</text>
</comment>
<evidence type="ECO:0000313" key="3">
    <source>
        <dbReference type="Proteomes" id="UP000186817"/>
    </source>
</evidence>
<feature type="transmembrane region" description="Helical" evidence="1">
    <location>
        <begin position="408"/>
        <end position="428"/>
    </location>
</feature>
<dbReference type="GO" id="GO:0022857">
    <property type="term" value="F:transmembrane transporter activity"/>
    <property type="evidence" value="ECO:0007669"/>
    <property type="project" value="InterPro"/>
</dbReference>
<feature type="transmembrane region" description="Helical" evidence="1">
    <location>
        <begin position="95"/>
        <end position="115"/>
    </location>
</feature>
<dbReference type="SUPFAM" id="SSF103473">
    <property type="entry name" value="MFS general substrate transporter"/>
    <property type="match status" value="1"/>
</dbReference>
<feature type="transmembrane region" description="Helical" evidence="1">
    <location>
        <begin position="69"/>
        <end position="88"/>
    </location>
</feature>
<dbReference type="OrthoDB" id="410267at2759"/>
<keyword evidence="3" id="KW-1185">Reference proteome</keyword>
<name>A0A1Q9EQ02_SYMMI</name>
<dbReference type="InterPro" id="IPR011701">
    <property type="entry name" value="MFS"/>
</dbReference>
<reference evidence="2 3" key="1">
    <citation type="submission" date="2016-02" db="EMBL/GenBank/DDBJ databases">
        <title>Genome analysis of coral dinoflagellate symbionts highlights evolutionary adaptations to a symbiotic lifestyle.</title>
        <authorList>
            <person name="Aranda M."/>
            <person name="Li Y."/>
            <person name="Liew Y.J."/>
            <person name="Baumgarten S."/>
            <person name="Simakov O."/>
            <person name="Wilson M."/>
            <person name="Piel J."/>
            <person name="Ashoor H."/>
            <person name="Bougouffa S."/>
            <person name="Bajic V.B."/>
            <person name="Ryu T."/>
            <person name="Ravasi T."/>
            <person name="Bayer T."/>
            <person name="Micklem G."/>
            <person name="Kim H."/>
            <person name="Bhak J."/>
            <person name="Lajeunesse T.C."/>
            <person name="Voolstra C.R."/>
        </authorList>
    </citation>
    <scope>NUCLEOTIDE SEQUENCE [LARGE SCALE GENOMIC DNA]</scope>
    <source>
        <strain evidence="2 3">CCMP2467</strain>
    </source>
</reference>
<keyword evidence="1" id="KW-0812">Transmembrane</keyword>
<evidence type="ECO:0008006" key="4">
    <source>
        <dbReference type="Google" id="ProtNLM"/>
    </source>
</evidence>
<feature type="transmembrane region" description="Helical" evidence="1">
    <location>
        <begin position="30"/>
        <end position="49"/>
    </location>
</feature>
<dbReference type="EMBL" id="LSRX01000095">
    <property type="protein sequence ID" value="OLQ09513.1"/>
    <property type="molecule type" value="Genomic_DNA"/>
</dbReference>
<feature type="transmembrane region" description="Helical" evidence="1">
    <location>
        <begin position="315"/>
        <end position="335"/>
    </location>
</feature>
<accession>A0A1Q9EQ02</accession>
<evidence type="ECO:0000256" key="1">
    <source>
        <dbReference type="SAM" id="Phobius"/>
    </source>
</evidence>
<evidence type="ECO:0000313" key="2">
    <source>
        <dbReference type="EMBL" id="OLQ09513.1"/>
    </source>
</evidence>
<feature type="transmembrane region" description="Helical" evidence="1">
    <location>
        <begin position="247"/>
        <end position="265"/>
    </location>
</feature>
<organism evidence="2 3">
    <name type="scientific">Symbiodinium microadriaticum</name>
    <name type="common">Dinoflagellate</name>
    <name type="synonym">Zooxanthella microadriatica</name>
    <dbReference type="NCBI Taxonomy" id="2951"/>
    <lineage>
        <taxon>Eukaryota</taxon>
        <taxon>Sar</taxon>
        <taxon>Alveolata</taxon>
        <taxon>Dinophyceae</taxon>
        <taxon>Suessiales</taxon>
        <taxon>Symbiodiniaceae</taxon>
        <taxon>Symbiodinium</taxon>
    </lineage>
</organism>
<feature type="transmembrane region" description="Helical" evidence="1">
    <location>
        <begin position="127"/>
        <end position="147"/>
    </location>
</feature>
<feature type="transmembrane region" description="Helical" evidence="1">
    <location>
        <begin position="285"/>
        <end position="303"/>
    </location>
</feature>
<sequence length="487" mass="53459">MDSLSLSSFITQNMSLSSYLGLPAYTFRRILLLVSCLLGVIQYGLVLTNGVSVSDFNDYYGLTEVQGKFLYSCLNFGACALSFIPGLCYDRFGCVPTMMLGTLIADFGIILQLVWTPDFPSFVSTMGGLSFCYICFGFAATFFNVIGSFAPLSVFPVQYVGQVSACVQVCMSLGMTIQTQAYYALKKSGGDPIMRYLIYAIITFNVVGVLMCIVFWLCRNLMEQSAAEEEAEENRRSLWSSLKSSEFAYMMVLFCVAIGFSFSFLDCEGSLASEVNVSSKELASVFGIVNAFGRLAVCIPLDWTRKHRWGGVYSYILASLIVYTLGMLLLAIPSSPDAATVRLANSLASFGYGGLLGIVPPALRLTFGTTHLGVIYGILYVAVAIFEPIWSFLFKKPEACEGVECYRLYTRTCSAAFVIMIAATWVVLRREQEDNKNRLDAEHDANNLVGKTRQRTIAVPDVPSSLQTEDSGIIIGDVSNTHSMQTS</sequence>
<dbReference type="AlphaFoldDB" id="A0A1Q9EQ02"/>
<feature type="transmembrane region" description="Helical" evidence="1">
    <location>
        <begin position="347"/>
        <end position="367"/>
    </location>
</feature>
<dbReference type="Proteomes" id="UP000186817">
    <property type="component" value="Unassembled WGS sequence"/>
</dbReference>
<feature type="transmembrane region" description="Helical" evidence="1">
    <location>
        <begin position="197"/>
        <end position="218"/>
    </location>
</feature>
<gene>
    <name evidence="2" type="ORF">AK812_SmicGene6886</name>
</gene>
<protein>
    <recommendedName>
        <fullName evidence="4">Nodulin-like domain-containing protein</fullName>
    </recommendedName>
</protein>
<feature type="transmembrane region" description="Helical" evidence="1">
    <location>
        <begin position="374"/>
        <end position="393"/>
    </location>
</feature>
<keyword evidence="1" id="KW-0472">Membrane</keyword>